<dbReference type="Pfam" id="PF03544">
    <property type="entry name" value="TonB_C"/>
    <property type="match status" value="1"/>
</dbReference>
<dbReference type="NCBIfam" id="TIGR01352">
    <property type="entry name" value="tonB_Cterm"/>
    <property type="match status" value="1"/>
</dbReference>
<evidence type="ECO:0000256" key="10">
    <source>
        <dbReference type="SAM" id="Phobius"/>
    </source>
</evidence>
<evidence type="ECO:0000256" key="4">
    <source>
        <dbReference type="ARBA" id="ARBA00022475"/>
    </source>
</evidence>
<dbReference type="InterPro" id="IPR037682">
    <property type="entry name" value="TonB_C"/>
</dbReference>
<feature type="domain" description="TonB C-terminal" evidence="11">
    <location>
        <begin position="407"/>
        <end position="503"/>
    </location>
</feature>
<keyword evidence="7" id="KW-0653">Protein transport</keyword>
<feature type="transmembrane region" description="Helical" evidence="10">
    <location>
        <begin position="260"/>
        <end position="280"/>
    </location>
</feature>
<feature type="transmembrane region" description="Helical" evidence="10">
    <location>
        <begin position="6"/>
        <end position="25"/>
    </location>
</feature>
<protein>
    <recommendedName>
        <fullName evidence="11">TonB C-terminal domain-containing protein</fullName>
    </recommendedName>
</protein>
<name>A0ABQ1YQ90_9BACT</name>
<keyword evidence="5" id="KW-0997">Cell inner membrane</keyword>
<keyword evidence="9 10" id="KW-0472">Membrane</keyword>
<proteinExistence type="inferred from homology"/>
<dbReference type="SUPFAM" id="SSF74653">
    <property type="entry name" value="TolA/TonB C-terminal domain"/>
    <property type="match status" value="1"/>
</dbReference>
<dbReference type="CDD" id="cd07341">
    <property type="entry name" value="M56_BlaR1_MecR1_like"/>
    <property type="match status" value="1"/>
</dbReference>
<dbReference type="InterPro" id="IPR008756">
    <property type="entry name" value="Peptidase_M56"/>
</dbReference>
<keyword evidence="3" id="KW-0813">Transport</keyword>
<evidence type="ECO:0000313" key="12">
    <source>
        <dbReference type="EMBL" id="GGH32382.1"/>
    </source>
</evidence>
<comment type="caution">
    <text evidence="12">The sequence shown here is derived from an EMBL/GenBank/DDBJ whole genome shotgun (WGS) entry which is preliminary data.</text>
</comment>
<dbReference type="InterPro" id="IPR008969">
    <property type="entry name" value="CarboxyPept-like_regulatory"/>
</dbReference>
<evidence type="ECO:0000256" key="5">
    <source>
        <dbReference type="ARBA" id="ARBA00022519"/>
    </source>
</evidence>
<evidence type="ECO:0000256" key="9">
    <source>
        <dbReference type="ARBA" id="ARBA00023136"/>
    </source>
</evidence>
<keyword evidence="6 10" id="KW-0812">Transmembrane</keyword>
<dbReference type="Gene3D" id="3.30.1150.10">
    <property type="match status" value="1"/>
</dbReference>
<comment type="similarity">
    <text evidence="2">Belongs to the TonB family.</text>
</comment>
<dbReference type="EMBL" id="BMIA01000001">
    <property type="protein sequence ID" value="GGH32382.1"/>
    <property type="molecule type" value="Genomic_DNA"/>
</dbReference>
<dbReference type="Proteomes" id="UP000600214">
    <property type="component" value="Unassembled WGS sequence"/>
</dbReference>
<evidence type="ECO:0000256" key="6">
    <source>
        <dbReference type="ARBA" id="ARBA00022692"/>
    </source>
</evidence>
<evidence type="ECO:0000256" key="7">
    <source>
        <dbReference type="ARBA" id="ARBA00022927"/>
    </source>
</evidence>
<dbReference type="PROSITE" id="PS52015">
    <property type="entry name" value="TONB_CTD"/>
    <property type="match status" value="1"/>
</dbReference>
<evidence type="ECO:0000259" key="11">
    <source>
        <dbReference type="PROSITE" id="PS52015"/>
    </source>
</evidence>
<reference evidence="13" key="1">
    <citation type="journal article" date="2019" name="Int. J. Syst. Evol. Microbiol.">
        <title>The Global Catalogue of Microorganisms (GCM) 10K type strain sequencing project: providing services to taxonomists for standard genome sequencing and annotation.</title>
        <authorList>
            <consortium name="The Broad Institute Genomics Platform"/>
            <consortium name="The Broad Institute Genome Sequencing Center for Infectious Disease"/>
            <person name="Wu L."/>
            <person name="Ma J."/>
        </authorList>
    </citation>
    <scope>NUCLEOTIDE SEQUENCE [LARGE SCALE GENOMIC DNA]</scope>
    <source>
        <strain evidence="13">CGMCC 1.15288</strain>
    </source>
</reference>
<organism evidence="12 13">
    <name type="scientific">Dyadobacter endophyticus</name>
    <dbReference type="NCBI Taxonomy" id="1749036"/>
    <lineage>
        <taxon>Bacteria</taxon>
        <taxon>Pseudomonadati</taxon>
        <taxon>Bacteroidota</taxon>
        <taxon>Cytophagia</taxon>
        <taxon>Cytophagales</taxon>
        <taxon>Spirosomataceae</taxon>
        <taxon>Dyadobacter</taxon>
    </lineage>
</organism>
<gene>
    <name evidence="12" type="ORF">GCM10007423_21850</name>
</gene>
<evidence type="ECO:0000256" key="1">
    <source>
        <dbReference type="ARBA" id="ARBA00004383"/>
    </source>
</evidence>
<accession>A0ABQ1YQ90</accession>
<sequence>MEALPYLLKVNICWAVFYGCYWLLFRKHTFFMLNRGYLLLSLVISFLIPVIELQQTVTVVENASVVATASGPVAAAEVTAGTNSTEYLLLACYCAGVVVMLTGLISAIRQVFRIVQRGICIPMQGYRLVISESQHTRSGSFSFLKWMIISNEDYEQNFEPIFTHEIVHIRQWHSLDILLIEVLKVAFWFNPAVWLYKRALQDTHEFLADEQATDRDYYATFLLAYAKSSIATSITNQFFNSSLLKRRIHMIYKNRTAAWLRGKYLLLLPVLALAVILMAARKYVYEERNIRAENAHTFDLVTVKGIVTDESGVSVSNAAITFSGSYESAVTGPTGRFEATNIPRGSTMTVEHDDFLRYTQKIRKSSDEYPIRLKRNTMPRLTKKDKRAARRMLVTNERARMLLDRWPGLPDKSNFIATTLKYPKQAILDGVEGQVLVSFLIDTEGNVSDPKIEKGVRKDLDHEAMRVVRLMPRWRPAEKNFKRVAVRYTMNIAFNIAVDTLPLAVKEKTPGFWGNRSVYAPAKTGPIGDQLVKEVFEQATIDLRDSTPPTTALHRYGYGYGYVHRPLPEKYVDMRIRLPKK</sequence>
<feature type="transmembrane region" description="Helical" evidence="10">
    <location>
        <begin position="87"/>
        <end position="108"/>
    </location>
</feature>
<comment type="subcellular location">
    <subcellularLocation>
        <location evidence="1">Cell inner membrane</location>
        <topology evidence="1">Single-pass membrane protein</topology>
        <orientation evidence="1">Periplasmic side</orientation>
    </subcellularLocation>
</comment>
<evidence type="ECO:0000256" key="8">
    <source>
        <dbReference type="ARBA" id="ARBA00022989"/>
    </source>
</evidence>
<evidence type="ECO:0000256" key="2">
    <source>
        <dbReference type="ARBA" id="ARBA00006555"/>
    </source>
</evidence>
<dbReference type="Pfam" id="PF05569">
    <property type="entry name" value="Peptidase_M56"/>
    <property type="match status" value="1"/>
</dbReference>
<dbReference type="Gene3D" id="2.60.40.1120">
    <property type="entry name" value="Carboxypeptidase-like, regulatory domain"/>
    <property type="match status" value="1"/>
</dbReference>
<dbReference type="PANTHER" id="PTHR33446:SF2">
    <property type="entry name" value="PROTEIN TONB"/>
    <property type="match status" value="1"/>
</dbReference>
<feature type="transmembrane region" description="Helical" evidence="10">
    <location>
        <begin position="37"/>
        <end position="54"/>
    </location>
</feature>
<dbReference type="SUPFAM" id="SSF49464">
    <property type="entry name" value="Carboxypeptidase regulatory domain-like"/>
    <property type="match status" value="1"/>
</dbReference>
<evidence type="ECO:0000256" key="3">
    <source>
        <dbReference type="ARBA" id="ARBA00022448"/>
    </source>
</evidence>
<dbReference type="InterPro" id="IPR051045">
    <property type="entry name" value="TonB-dependent_transducer"/>
</dbReference>
<evidence type="ECO:0000313" key="13">
    <source>
        <dbReference type="Proteomes" id="UP000600214"/>
    </source>
</evidence>
<dbReference type="RefSeq" id="WP_188931584.1">
    <property type="nucleotide sequence ID" value="NZ_BMIA01000001.1"/>
</dbReference>
<keyword evidence="8 10" id="KW-1133">Transmembrane helix</keyword>
<dbReference type="PANTHER" id="PTHR33446">
    <property type="entry name" value="PROTEIN TONB-RELATED"/>
    <property type="match status" value="1"/>
</dbReference>
<dbReference type="InterPro" id="IPR006260">
    <property type="entry name" value="TonB/TolA_C"/>
</dbReference>
<keyword evidence="13" id="KW-1185">Reference proteome</keyword>
<keyword evidence="4" id="KW-1003">Cell membrane</keyword>